<sequence>MSGQGAGSAARPAKASTPTPAQQHDGRDWEANFEREQLRKEARMQEHWLKWLHQADKESTVVLVFDKSPDAIAAEIKKLAGANTRITTVPRVLGVYESIEEGKDLGTVQAGLVTIGVYGAIKDKYELKSITVKFDNHERLAFIPVAPRNQ</sequence>
<feature type="region of interest" description="Disordered" evidence="1">
    <location>
        <begin position="1"/>
        <end position="28"/>
    </location>
</feature>
<evidence type="ECO:0000256" key="1">
    <source>
        <dbReference type="SAM" id="MobiDB-lite"/>
    </source>
</evidence>
<dbReference type="EMBL" id="MU861014">
    <property type="protein sequence ID" value="KAK4232701.1"/>
    <property type="molecule type" value="Genomic_DNA"/>
</dbReference>
<gene>
    <name evidence="2" type="ORF">C8A03DRAFT_39704</name>
</gene>
<keyword evidence="3" id="KW-1185">Reference proteome</keyword>
<evidence type="ECO:0000313" key="2">
    <source>
        <dbReference type="EMBL" id="KAK4232701.1"/>
    </source>
</evidence>
<reference evidence="2" key="1">
    <citation type="journal article" date="2023" name="Mol. Phylogenet. Evol.">
        <title>Genome-scale phylogeny and comparative genomics of the fungal order Sordariales.</title>
        <authorList>
            <person name="Hensen N."/>
            <person name="Bonometti L."/>
            <person name="Westerberg I."/>
            <person name="Brannstrom I.O."/>
            <person name="Guillou S."/>
            <person name="Cros-Aarteil S."/>
            <person name="Calhoun S."/>
            <person name="Haridas S."/>
            <person name="Kuo A."/>
            <person name="Mondo S."/>
            <person name="Pangilinan J."/>
            <person name="Riley R."/>
            <person name="LaButti K."/>
            <person name="Andreopoulos B."/>
            <person name="Lipzen A."/>
            <person name="Chen C."/>
            <person name="Yan M."/>
            <person name="Daum C."/>
            <person name="Ng V."/>
            <person name="Clum A."/>
            <person name="Steindorff A."/>
            <person name="Ohm R.A."/>
            <person name="Martin F."/>
            <person name="Silar P."/>
            <person name="Natvig D.O."/>
            <person name="Lalanne C."/>
            <person name="Gautier V."/>
            <person name="Ament-Velasquez S.L."/>
            <person name="Kruys A."/>
            <person name="Hutchinson M.I."/>
            <person name="Powell A.J."/>
            <person name="Barry K."/>
            <person name="Miller A.N."/>
            <person name="Grigoriev I.V."/>
            <person name="Debuchy R."/>
            <person name="Gladieux P."/>
            <person name="Hiltunen Thoren M."/>
            <person name="Johannesson H."/>
        </authorList>
    </citation>
    <scope>NUCLEOTIDE SEQUENCE</scope>
    <source>
        <strain evidence="2">CBS 532.94</strain>
    </source>
</reference>
<dbReference type="AlphaFoldDB" id="A0AAN7BZT5"/>
<protein>
    <submittedName>
        <fullName evidence="2">Uncharacterized protein</fullName>
    </submittedName>
</protein>
<evidence type="ECO:0000313" key="3">
    <source>
        <dbReference type="Proteomes" id="UP001303760"/>
    </source>
</evidence>
<comment type="caution">
    <text evidence="2">The sequence shown here is derived from an EMBL/GenBank/DDBJ whole genome shotgun (WGS) entry which is preliminary data.</text>
</comment>
<accession>A0AAN7BZT5</accession>
<name>A0AAN7BZT5_9PEZI</name>
<dbReference type="Proteomes" id="UP001303760">
    <property type="component" value="Unassembled WGS sequence"/>
</dbReference>
<reference evidence="2" key="2">
    <citation type="submission" date="2023-05" db="EMBL/GenBank/DDBJ databases">
        <authorList>
            <consortium name="Lawrence Berkeley National Laboratory"/>
            <person name="Steindorff A."/>
            <person name="Hensen N."/>
            <person name="Bonometti L."/>
            <person name="Westerberg I."/>
            <person name="Brannstrom I.O."/>
            <person name="Guillou S."/>
            <person name="Cros-Aarteil S."/>
            <person name="Calhoun S."/>
            <person name="Haridas S."/>
            <person name="Kuo A."/>
            <person name="Mondo S."/>
            <person name="Pangilinan J."/>
            <person name="Riley R."/>
            <person name="Labutti K."/>
            <person name="Andreopoulos B."/>
            <person name="Lipzen A."/>
            <person name="Chen C."/>
            <person name="Yanf M."/>
            <person name="Daum C."/>
            <person name="Ng V."/>
            <person name="Clum A."/>
            <person name="Ohm R."/>
            <person name="Martin F."/>
            <person name="Silar P."/>
            <person name="Natvig D."/>
            <person name="Lalanne C."/>
            <person name="Gautier V."/>
            <person name="Ament-Velasquez S.L."/>
            <person name="Kruys A."/>
            <person name="Hutchinson M.I."/>
            <person name="Powell A.J."/>
            <person name="Barry K."/>
            <person name="Miller A.N."/>
            <person name="Grigoriev I.V."/>
            <person name="Debuchy R."/>
            <person name="Gladieux P."/>
            <person name="Thoren M.H."/>
            <person name="Johannesson H."/>
        </authorList>
    </citation>
    <scope>NUCLEOTIDE SEQUENCE</scope>
    <source>
        <strain evidence="2">CBS 532.94</strain>
    </source>
</reference>
<proteinExistence type="predicted"/>
<organism evidence="2 3">
    <name type="scientific">Achaetomium macrosporum</name>
    <dbReference type="NCBI Taxonomy" id="79813"/>
    <lineage>
        <taxon>Eukaryota</taxon>
        <taxon>Fungi</taxon>
        <taxon>Dikarya</taxon>
        <taxon>Ascomycota</taxon>
        <taxon>Pezizomycotina</taxon>
        <taxon>Sordariomycetes</taxon>
        <taxon>Sordariomycetidae</taxon>
        <taxon>Sordariales</taxon>
        <taxon>Chaetomiaceae</taxon>
        <taxon>Achaetomium</taxon>
    </lineage>
</organism>